<dbReference type="Pfam" id="PF13360">
    <property type="entry name" value="PQQ_2"/>
    <property type="match status" value="1"/>
</dbReference>
<dbReference type="SUPFAM" id="SSF50998">
    <property type="entry name" value="Quinoprotein alcohol dehydrogenase-like"/>
    <property type="match status" value="1"/>
</dbReference>
<proteinExistence type="predicted"/>
<dbReference type="Gene3D" id="3.30.200.20">
    <property type="entry name" value="Phosphorylase Kinase, domain 1"/>
    <property type="match status" value="1"/>
</dbReference>
<dbReference type="CDD" id="cd14014">
    <property type="entry name" value="STKc_PknB_like"/>
    <property type="match status" value="1"/>
</dbReference>
<dbReference type="PANTHER" id="PTHR43289">
    <property type="entry name" value="MITOGEN-ACTIVATED PROTEIN KINASE KINASE KINASE 20-RELATED"/>
    <property type="match status" value="1"/>
</dbReference>
<accession>A0ABW1AAD1</accession>
<protein>
    <submittedName>
        <fullName evidence="7">PQQ-binding-like beta-propeller repeat protein</fullName>
    </submittedName>
</protein>
<keyword evidence="8" id="KW-1185">Reference proteome</keyword>
<dbReference type="Proteomes" id="UP001596074">
    <property type="component" value="Unassembled WGS sequence"/>
</dbReference>
<evidence type="ECO:0000256" key="2">
    <source>
        <dbReference type="ARBA" id="ARBA00022741"/>
    </source>
</evidence>
<dbReference type="Pfam" id="PF00069">
    <property type="entry name" value="Pkinase"/>
    <property type="match status" value="1"/>
</dbReference>
<evidence type="ECO:0000313" key="7">
    <source>
        <dbReference type="EMBL" id="MFC5750140.1"/>
    </source>
</evidence>
<keyword evidence="3" id="KW-0418">Kinase</keyword>
<dbReference type="PROSITE" id="PS00107">
    <property type="entry name" value="PROTEIN_KINASE_ATP"/>
    <property type="match status" value="1"/>
</dbReference>
<dbReference type="PROSITE" id="PS50011">
    <property type="entry name" value="PROTEIN_KINASE_DOM"/>
    <property type="match status" value="1"/>
</dbReference>
<feature type="domain" description="Protein kinase" evidence="6">
    <location>
        <begin position="15"/>
        <end position="274"/>
    </location>
</feature>
<keyword evidence="1" id="KW-0808">Transferase</keyword>
<dbReference type="RefSeq" id="WP_378285871.1">
    <property type="nucleotide sequence ID" value="NZ_JBHSON010000050.1"/>
</dbReference>
<dbReference type="EMBL" id="JBHSON010000050">
    <property type="protein sequence ID" value="MFC5750140.1"/>
    <property type="molecule type" value="Genomic_DNA"/>
</dbReference>
<dbReference type="InterPro" id="IPR002372">
    <property type="entry name" value="PQQ_rpt_dom"/>
</dbReference>
<dbReference type="Gene3D" id="1.10.510.10">
    <property type="entry name" value="Transferase(Phosphotransferase) domain 1"/>
    <property type="match status" value="1"/>
</dbReference>
<evidence type="ECO:0000256" key="1">
    <source>
        <dbReference type="ARBA" id="ARBA00022679"/>
    </source>
</evidence>
<evidence type="ECO:0000256" key="3">
    <source>
        <dbReference type="ARBA" id="ARBA00022777"/>
    </source>
</evidence>
<dbReference type="InterPro" id="IPR008271">
    <property type="entry name" value="Ser/Thr_kinase_AS"/>
</dbReference>
<dbReference type="SMART" id="SM00564">
    <property type="entry name" value="PQQ"/>
    <property type="match status" value="6"/>
</dbReference>
<evidence type="ECO:0000256" key="4">
    <source>
        <dbReference type="ARBA" id="ARBA00022840"/>
    </source>
</evidence>
<comment type="caution">
    <text evidence="7">The sequence shown here is derived from an EMBL/GenBank/DDBJ whole genome shotgun (WGS) entry which is preliminary data.</text>
</comment>
<dbReference type="SMART" id="SM00220">
    <property type="entry name" value="S_TKc"/>
    <property type="match status" value="1"/>
</dbReference>
<organism evidence="7 8">
    <name type="scientific">Actinomadura rugatobispora</name>
    <dbReference type="NCBI Taxonomy" id="1994"/>
    <lineage>
        <taxon>Bacteria</taxon>
        <taxon>Bacillati</taxon>
        <taxon>Actinomycetota</taxon>
        <taxon>Actinomycetes</taxon>
        <taxon>Streptosporangiales</taxon>
        <taxon>Thermomonosporaceae</taxon>
        <taxon>Actinomadura</taxon>
    </lineage>
</organism>
<dbReference type="InterPro" id="IPR000719">
    <property type="entry name" value="Prot_kinase_dom"/>
</dbReference>
<reference evidence="8" key="1">
    <citation type="journal article" date="2019" name="Int. J. Syst. Evol. Microbiol.">
        <title>The Global Catalogue of Microorganisms (GCM) 10K type strain sequencing project: providing services to taxonomists for standard genome sequencing and annotation.</title>
        <authorList>
            <consortium name="The Broad Institute Genomics Platform"/>
            <consortium name="The Broad Institute Genome Sequencing Center for Infectious Disease"/>
            <person name="Wu L."/>
            <person name="Ma J."/>
        </authorList>
    </citation>
    <scope>NUCLEOTIDE SEQUENCE [LARGE SCALE GENOMIC DNA]</scope>
    <source>
        <strain evidence="8">KCTC 42087</strain>
    </source>
</reference>
<sequence length="698" mass="73201">MQPITTDDPVGMGAYRVLARLGAGGMGRVYLARSPGGRFVALKVIRPEFAGDAEFRARFHREVAAARLVSGAFTTPVLDADTEGPVPWLATAYVAGPSLQEAIDGYGPLTEAGTRALGAGLAEALVAVHDAGLVHRDLKPSNVLLTAGGPRVIDFGISRVLDGTAVTQAGSVLGTPAYMSPEHVNGGVSAASDVFSLGGVLVFAATGKGPFGSGPADALLYRVVRSEPVLDGVPHALRPLVAACLAKDPGGRPGPWDLLDALARGASADASSWLSAGIRADLALRERRLADLETSPPVPLPEPSRAGQETRPALRTGIRRRRVIALAGGAALLSLAGAGAAAWRSSMSGHDPDAPGTGNPGSLVGARQGPAPTWTFASEQPYTFAQLVIGEGTVYLAGPVLEAIDPSTGRRKWSVRTASSRMLLSGSQIFTASPKQRLSVLDAATGRQRRQVESGELYTALSGAVEFIGSSGDLLVLGAFGGFLTVFDTRTGRMAWRKNPAVDTRQIAVDEDACYVRTDRDLYALALDNGRELWRTPLNPATGMPNLVRSGGSLITSTAEGAVALDLAGRRLWASALQDPREIRLYARITVNTDTVFCFMVDTIVALDPRTGAHRWRAQAPAPLDSLQGQGPAVSPAVMAVPLDQQRTSAGFSVLDARTGASRWRVQTPGDRSTHWILAVDAGTVFAFDGTRLHAFRG</sequence>
<feature type="binding site" evidence="5">
    <location>
        <position position="43"/>
    </location>
    <ligand>
        <name>ATP</name>
        <dbReference type="ChEBI" id="CHEBI:30616"/>
    </ligand>
</feature>
<dbReference type="PANTHER" id="PTHR43289:SF34">
    <property type="entry name" value="SERINE_THREONINE-PROTEIN KINASE YBDM-RELATED"/>
    <property type="match status" value="1"/>
</dbReference>
<name>A0ABW1AAD1_9ACTN</name>
<dbReference type="Gene3D" id="2.130.10.10">
    <property type="entry name" value="YVTN repeat-like/Quinoprotein amine dehydrogenase"/>
    <property type="match status" value="2"/>
</dbReference>
<evidence type="ECO:0000313" key="8">
    <source>
        <dbReference type="Proteomes" id="UP001596074"/>
    </source>
</evidence>
<dbReference type="InterPro" id="IPR017441">
    <property type="entry name" value="Protein_kinase_ATP_BS"/>
</dbReference>
<keyword evidence="4 5" id="KW-0067">ATP-binding</keyword>
<dbReference type="PROSITE" id="PS00108">
    <property type="entry name" value="PROTEIN_KINASE_ST"/>
    <property type="match status" value="1"/>
</dbReference>
<dbReference type="InterPro" id="IPR015943">
    <property type="entry name" value="WD40/YVTN_repeat-like_dom_sf"/>
</dbReference>
<evidence type="ECO:0000256" key="5">
    <source>
        <dbReference type="PROSITE-ProRule" id="PRU10141"/>
    </source>
</evidence>
<gene>
    <name evidence="7" type="ORF">ACFPZN_31320</name>
</gene>
<keyword evidence="2 5" id="KW-0547">Nucleotide-binding</keyword>
<dbReference type="InterPro" id="IPR018391">
    <property type="entry name" value="PQQ_b-propeller_rpt"/>
</dbReference>
<dbReference type="SUPFAM" id="SSF56112">
    <property type="entry name" value="Protein kinase-like (PK-like)"/>
    <property type="match status" value="1"/>
</dbReference>
<evidence type="ECO:0000259" key="6">
    <source>
        <dbReference type="PROSITE" id="PS50011"/>
    </source>
</evidence>
<dbReference type="InterPro" id="IPR011047">
    <property type="entry name" value="Quinoprotein_ADH-like_sf"/>
</dbReference>
<dbReference type="InterPro" id="IPR011009">
    <property type="entry name" value="Kinase-like_dom_sf"/>
</dbReference>